<dbReference type="GO" id="GO:0030313">
    <property type="term" value="C:cell envelope"/>
    <property type="evidence" value="ECO:0007669"/>
    <property type="project" value="UniProtKB-SubCell"/>
</dbReference>
<dbReference type="SUPFAM" id="SSF53822">
    <property type="entry name" value="Periplasmic binding protein-like I"/>
    <property type="match status" value="1"/>
</dbReference>
<dbReference type="PANTHER" id="PTHR46847:SF1">
    <property type="entry name" value="D-ALLOSE-BINDING PERIPLASMIC PROTEIN-RELATED"/>
    <property type="match status" value="1"/>
</dbReference>
<dbReference type="AlphaFoldDB" id="A0A511QEP6"/>
<dbReference type="Pfam" id="PF13407">
    <property type="entry name" value="Peripla_BP_4"/>
    <property type="match status" value="1"/>
</dbReference>
<evidence type="ECO:0000313" key="6">
    <source>
        <dbReference type="EMBL" id="GEM75778.1"/>
    </source>
</evidence>
<dbReference type="GO" id="GO:0030246">
    <property type="term" value="F:carbohydrate binding"/>
    <property type="evidence" value="ECO:0007669"/>
    <property type="project" value="UniProtKB-ARBA"/>
</dbReference>
<dbReference type="Gene3D" id="3.40.50.2300">
    <property type="match status" value="1"/>
</dbReference>
<dbReference type="PANTHER" id="PTHR46847">
    <property type="entry name" value="D-ALLOSE-BINDING PERIPLASMIC PROTEIN-RELATED"/>
    <property type="match status" value="1"/>
</dbReference>
<evidence type="ECO:0000256" key="3">
    <source>
        <dbReference type="ARBA" id="ARBA00022181"/>
    </source>
</evidence>
<keyword evidence="7" id="KW-1185">Reference proteome</keyword>
<dbReference type="NCBIfam" id="TIGR02955">
    <property type="entry name" value="TMAO_TorT"/>
    <property type="match status" value="1"/>
</dbReference>
<organism evidence="6 7">
    <name type="scientific">Vibrio sagamiensis NBRC 104589</name>
    <dbReference type="NCBI Taxonomy" id="1219064"/>
    <lineage>
        <taxon>Bacteria</taxon>
        <taxon>Pseudomonadati</taxon>
        <taxon>Pseudomonadota</taxon>
        <taxon>Gammaproteobacteria</taxon>
        <taxon>Vibrionales</taxon>
        <taxon>Vibrionaceae</taxon>
        <taxon>Vibrio</taxon>
    </lineage>
</organism>
<dbReference type="GO" id="GO:0055085">
    <property type="term" value="P:transmembrane transport"/>
    <property type="evidence" value="ECO:0007669"/>
    <property type="project" value="UniProtKB-ARBA"/>
</dbReference>
<comment type="caution">
    <text evidence="6">The sequence shown here is derived from an EMBL/GenBank/DDBJ whole genome shotgun (WGS) entry which is preliminary data.</text>
</comment>
<evidence type="ECO:0000313" key="7">
    <source>
        <dbReference type="Proteomes" id="UP000321922"/>
    </source>
</evidence>
<dbReference type="InterPro" id="IPR014301">
    <property type="entry name" value="TMAO_TorT"/>
</dbReference>
<dbReference type="Proteomes" id="UP000321922">
    <property type="component" value="Unassembled WGS sequence"/>
</dbReference>
<feature type="domain" description="Periplasmic binding protein" evidence="5">
    <location>
        <begin position="3"/>
        <end position="241"/>
    </location>
</feature>
<evidence type="ECO:0000256" key="2">
    <source>
        <dbReference type="ARBA" id="ARBA00007639"/>
    </source>
</evidence>
<dbReference type="InterPro" id="IPR025997">
    <property type="entry name" value="SBP_2_dom"/>
</dbReference>
<dbReference type="InterPro" id="IPR028082">
    <property type="entry name" value="Peripla_BP_I"/>
</dbReference>
<evidence type="ECO:0000256" key="4">
    <source>
        <dbReference type="ARBA" id="ARBA00022729"/>
    </source>
</evidence>
<keyword evidence="4" id="KW-0732">Signal</keyword>
<evidence type="ECO:0000259" key="5">
    <source>
        <dbReference type="Pfam" id="PF13407"/>
    </source>
</evidence>
<protein>
    <recommendedName>
        <fullName evidence="3">Autoinducer 2-binding periplasmic protein LuxP</fullName>
    </recommendedName>
</protein>
<proteinExistence type="inferred from homology"/>
<comment type="subcellular location">
    <subcellularLocation>
        <location evidence="1">Cell envelope</location>
    </subcellularLocation>
</comment>
<name>A0A511QEP6_9VIBR</name>
<dbReference type="EMBL" id="BJXJ01000016">
    <property type="protein sequence ID" value="GEM75778.1"/>
    <property type="molecule type" value="Genomic_DNA"/>
</dbReference>
<dbReference type="NCBIfam" id="NF008185">
    <property type="entry name" value="PRK10936.1"/>
    <property type="match status" value="1"/>
</dbReference>
<dbReference type="CDD" id="cd06306">
    <property type="entry name" value="PBP1_TorT-like"/>
    <property type="match status" value="1"/>
</dbReference>
<reference evidence="6 7" key="1">
    <citation type="submission" date="2019-07" db="EMBL/GenBank/DDBJ databases">
        <title>Whole genome shotgun sequence of Vibrio sagamiensis NBRC 104589.</title>
        <authorList>
            <person name="Hosoyama A."/>
            <person name="Uohara A."/>
            <person name="Ohji S."/>
            <person name="Ichikawa N."/>
        </authorList>
    </citation>
    <scope>NUCLEOTIDE SEQUENCE [LARGE SCALE GENOMIC DNA]</scope>
    <source>
        <strain evidence="6 7">NBRC 104589</strain>
    </source>
</reference>
<gene>
    <name evidence="6" type="ORF">VSA01S_18900</name>
</gene>
<sequence>MVSEAEKRGIKLRIMESGGYHNKSRQEEQLALCQKWGADAILLGTVGPDAFKNNLGTLVGGIPVFTIVNKLNLDGSQKKYLKGQVGIDWYWMGHEVGKYLAQKHPKGSGRTDIALLLGPRTKGGTKPVTEGITEAIKNSDIKVKYTYWADNDKELQRNLIQHIIDTDNIDYIVGSAVAIEAAISELRTSQKAKEVGLVSVYLSHGIYRGLIRNKVQFAATDNMVKQGRTSVIQALQYLRGEAYQEQISLPIQPLTPDSLSKHTIESSLSPSEYRPIFNVSPLSP</sequence>
<comment type="similarity">
    <text evidence="2">Belongs to the bacterial solute-binding protein 2 family.</text>
</comment>
<evidence type="ECO:0000256" key="1">
    <source>
        <dbReference type="ARBA" id="ARBA00004196"/>
    </source>
</evidence>
<accession>A0A511QEP6</accession>